<dbReference type="InterPro" id="IPR005113">
    <property type="entry name" value="uDENN_dom"/>
</dbReference>
<evidence type="ECO:0000256" key="1">
    <source>
        <dbReference type="SAM" id="MobiDB-lite"/>
    </source>
</evidence>
<reference evidence="3" key="1">
    <citation type="journal article" date="2019" name="bioRxiv">
        <title>Long live the king: chromosome-level assembly of the lion (Panthera leo) using linked-read, Hi-C, and long read data.</title>
        <authorList>
            <person name="Armstrong E.E."/>
            <person name="Taylor R.W."/>
            <person name="Miller D.E."/>
            <person name="Kaelin C."/>
            <person name="Barsh G."/>
            <person name="Hadly E.A."/>
            <person name="Petrov D."/>
        </authorList>
    </citation>
    <scope>NUCLEOTIDE SEQUENCE [LARGE SCALE GENOMIC DNA]</scope>
</reference>
<dbReference type="InterPro" id="IPR051696">
    <property type="entry name" value="DENN_Domain_GEFs"/>
</dbReference>
<evidence type="ECO:0000313" key="4">
    <source>
        <dbReference type="Proteomes" id="UP000694399"/>
    </source>
</evidence>
<proteinExistence type="predicted"/>
<dbReference type="AlphaFoldDB" id="A0A8C8WCM8"/>
<keyword evidence="4" id="KW-1185">Reference proteome</keyword>
<reference evidence="3" key="2">
    <citation type="submission" date="2025-08" db="UniProtKB">
        <authorList>
            <consortium name="Ensembl"/>
        </authorList>
    </citation>
    <scope>IDENTIFICATION</scope>
</reference>
<dbReference type="PROSITE" id="PS50211">
    <property type="entry name" value="DENN"/>
    <property type="match status" value="1"/>
</dbReference>
<gene>
    <name evidence="3" type="primary">DENND3</name>
</gene>
<dbReference type="Ensembl" id="ENSPLOT00000001654.1">
    <property type="protein sequence ID" value="ENSPLOP00000001524.1"/>
    <property type="gene ID" value="ENSPLOG00000001097.1"/>
</dbReference>
<dbReference type="GeneTree" id="ENSGT00940000155784"/>
<dbReference type="Gene3D" id="3.30.450.200">
    <property type="match status" value="1"/>
</dbReference>
<feature type="domain" description="UDENN" evidence="2">
    <location>
        <begin position="149"/>
        <end position="298"/>
    </location>
</feature>
<dbReference type="GO" id="GO:0005085">
    <property type="term" value="F:guanyl-nucleotide exchange factor activity"/>
    <property type="evidence" value="ECO:0007669"/>
    <property type="project" value="UniProtKB-ARBA"/>
</dbReference>
<evidence type="ECO:0000259" key="2">
    <source>
        <dbReference type="PROSITE" id="PS50211"/>
    </source>
</evidence>
<accession>A0A8C8WCM8</accession>
<dbReference type="Pfam" id="PF03456">
    <property type="entry name" value="uDENN"/>
    <property type="match status" value="1"/>
</dbReference>
<dbReference type="PANTHER" id="PTHR12296">
    <property type="entry name" value="DENN DOMAIN-CONTAINING PROTEIN 4"/>
    <property type="match status" value="1"/>
</dbReference>
<dbReference type="GO" id="GO:0032483">
    <property type="term" value="P:regulation of Rab protein signal transduction"/>
    <property type="evidence" value="ECO:0007669"/>
    <property type="project" value="TreeGrafter"/>
</dbReference>
<feature type="compositionally biased region" description="Basic residues" evidence="1">
    <location>
        <begin position="152"/>
        <end position="162"/>
    </location>
</feature>
<evidence type="ECO:0000313" key="3">
    <source>
        <dbReference type="Ensembl" id="ENSPLOP00000001524.1"/>
    </source>
</evidence>
<reference evidence="3" key="3">
    <citation type="submission" date="2025-09" db="UniProtKB">
        <authorList>
            <consortium name="Ensembl"/>
        </authorList>
    </citation>
    <scope>IDENTIFICATION</scope>
</reference>
<feature type="region of interest" description="Disordered" evidence="1">
    <location>
        <begin position="48"/>
        <end position="77"/>
    </location>
</feature>
<dbReference type="GO" id="GO:0031410">
    <property type="term" value="C:cytoplasmic vesicle"/>
    <property type="evidence" value="ECO:0007669"/>
    <property type="project" value="TreeGrafter"/>
</dbReference>
<feature type="region of interest" description="Disordered" evidence="1">
    <location>
        <begin position="1"/>
        <end position="31"/>
    </location>
</feature>
<feature type="region of interest" description="Disordered" evidence="1">
    <location>
        <begin position="152"/>
        <end position="173"/>
    </location>
</feature>
<organism evidence="3 4">
    <name type="scientific">Panthera leo</name>
    <name type="common">Lion</name>
    <dbReference type="NCBI Taxonomy" id="9689"/>
    <lineage>
        <taxon>Eukaryota</taxon>
        <taxon>Metazoa</taxon>
        <taxon>Chordata</taxon>
        <taxon>Craniata</taxon>
        <taxon>Vertebrata</taxon>
        <taxon>Euteleostomi</taxon>
        <taxon>Mammalia</taxon>
        <taxon>Eutheria</taxon>
        <taxon>Laurasiatheria</taxon>
        <taxon>Carnivora</taxon>
        <taxon>Feliformia</taxon>
        <taxon>Felidae</taxon>
        <taxon>Pantherinae</taxon>
        <taxon>Panthera</taxon>
    </lineage>
</organism>
<protein>
    <submittedName>
        <fullName evidence="3">DENN domain containing 3</fullName>
    </submittedName>
</protein>
<name>A0A8C8WCM8_PANLE</name>
<dbReference type="InterPro" id="IPR037516">
    <property type="entry name" value="Tripartite_DENN"/>
</dbReference>
<dbReference type="Proteomes" id="UP000694399">
    <property type="component" value="Chromosome X"/>
</dbReference>
<sequence>MEAPPPEAQFKFGQPRPREAPPPRGPFPRTALCADQAAGAGRAVAVPGGAAGVEAGGPRRPSGVRPEGRGSRASMAEATPHPLALPSGLLELCALLGPSRDSLRGPELVAQKKGASSLSALDPEVLSIFVPPFVSKEDTQLAGTSCALSKTRRRSFRKKREKPKTEPWKGPPLEDVSVPNGVDLLALPQLCFPGGMCVASEPKEDSVHFLVLTDVCGNRTYGVVAQYYRPLHDESCFYNGKMHWEPFRPPGGAAGCFVPFAVCVVSRFPYYNALKDCLSWYTRKSSVPGSLRKSGGCR</sequence>
<dbReference type="PANTHER" id="PTHR12296:SF21">
    <property type="entry name" value="DENN DOMAIN-CONTAINING PROTEIN 3"/>
    <property type="match status" value="1"/>
</dbReference>